<accession>A0A9W8ICU8</accession>
<evidence type="ECO:0000313" key="2">
    <source>
        <dbReference type="EMBL" id="KAJ2850294.1"/>
    </source>
</evidence>
<dbReference type="AlphaFoldDB" id="A0A9W8ICU8"/>
<gene>
    <name evidence="2" type="ORF">IWW36_001980</name>
</gene>
<name>A0A9W8ICU8_9FUNG</name>
<dbReference type="OrthoDB" id="2122308at2759"/>
<sequence>MGKERRMSAGAVEKDHHLARNGAPLSHLDKKGGAGKFNWGDHMGQVDELEYRDEIDNNEKLYSDNLSHPFVPQPKVSVASSKEFNEMKAGFN</sequence>
<reference evidence="2" key="1">
    <citation type="submission" date="2022-07" db="EMBL/GenBank/DDBJ databases">
        <title>Phylogenomic reconstructions and comparative analyses of Kickxellomycotina fungi.</title>
        <authorList>
            <person name="Reynolds N.K."/>
            <person name="Stajich J.E."/>
            <person name="Barry K."/>
            <person name="Grigoriev I.V."/>
            <person name="Crous P."/>
            <person name="Smith M.E."/>
        </authorList>
    </citation>
    <scope>NUCLEOTIDE SEQUENCE</scope>
    <source>
        <strain evidence="2">NRRL 1566</strain>
    </source>
</reference>
<dbReference type="EMBL" id="JANBUW010000036">
    <property type="protein sequence ID" value="KAJ2850294.1"/>
    <property type="molecule type" value="Genomic_DNA"/>
</dbReference>
<evidence type="ECO:0000313" key="3">
    <source>
        <dbReference type="Proteomes" id="UP001139887"/>
    </source>
</evidence>
<feature type="compositionally biased region" description="Basic and acidic residues" evidence="1">
    <location>
        <begin position="1"/>
        <end position="18"/>
    </location>
</feature>
<keyword evidence="3" id="KW-1185">Reference proteome</keyword>
<feature type="region of interest" description="Disordered" evidence="1">
    <location>
        <begin position="1"/>
        <end position="30"/>
    </location>
</feature>
<organism evidence="2 3">
    <name type="scientific">Coemansia brasiliensis</name>
    <dbReference type="NCBI Taxonomy" id="2650707"/>
    <lineage>
        <taxon>Eukaryota</taxon>
        <taxon>Fungi</taxon>
        <taxon>Fungi incertae sedis</taxon>
        <taxon>Zoopagomycota</taxon>
        <taxon>Kickxellomycotina</taxon>
        <taxon>Kickxellomycetes</taxon>
        <taxon>Kickxellales</taxon>
        <taxon>Kickxellaceae</taxon>
        <taxon>Coemansia</taxon>
    </lineage>
</organism>
<proteinExistence type="predicted"/>
<protein>
    <recommendedName>
        <fullName evidence="4">Hyaluronan/mRNA-binding protein domain-containing protein</fullName>
    </recommendedName>
</protein>
<evidence type="ECO:0008006" key="4">
    <source>
        <dbReference type="Google" id="ProtNLM"/>
    </source>
</evidence>
<evidence type="ECO:0000256" key="1">
    <source>
        <dbReference type="SAM" id="MobiDB-lite"/>
    </source>
</evidence>
<dbReference type="Proteomes" id="UP001139887">
    <property type="component" value="Unassembled WGS sequence"/>
</dbReference>
<comment type="caution">
    <text evidence="2">The sequence shown here is derived from an EMBL/GenBank/DDBJ whole genome shotgun (WGS) entry which is preliminary data.</text>
</comment>